<evidence type="ECO:0000313" key="1">
    <source>
        <dbReference type="EMBL" id="WWC09875.1"/>
    </source>
</evidence>
<proteinExistence type="predicted"/>
<organism evidence="1 2">
    <name type="scientific">Raoultella ornithinolytica</name>
    <name type="common">Klebsiella ornithinolytica</name>
    <dbReference type="NCBI Taxonomy" id="54291"/>
    <lineage>
        <taxon>Bacteria</taxon>
        <taxon>Pseudomonadati</taxon>
        <taxon>Pseudomonadota</taxon>
        <taxon>Gammaproteobacteria</taxon>
        <taxon>Enterobacterales</taxon>
        <taxon>Enterobacteriaceae</taxon>
        <taxon>Klebsiella/Raoultella group</taxon>
        <taxon>Raoultella</taxon>
    </lineage>
</organism>
<dbReference type="RefSeq" id="WP_016809726.1">
    <property type="nucleotide sequence ID" value="NZ_CP145156.1"/>
</dbReference>
<name>A0ABZ2DNT4_RAOOR</name>
<dbReference type="Proteomes" id="UP001350972">
    <property type="component" value="Chromosome"/>
</dbReference>
<reference evidence="1 2" key="1">
    <citation type="submission" date="2024-02" db="EMBL/GenBank/DDBJ databases">
        <title>Tn5403 promotes plasmid rearrangements and degradation of the Klebsiella pneumoniae carbapenemase (KPC) transposon Tn4401.</title>
        <authorList>
            <person name="Sheppard A.E."/>
            <person name="Barry K.E."/>
            <person name="Parikh H.I."/>
            <person name="Vegesana K."/>
            <person name="Sebra R."/>
            <person name="George S."/>
            <person name="Sanderson N.D."/>
            <person name="Stoesser N."/>
            <person name="Eyre D.W."/>
            <person name="Crook D.W."/>
            <person name="Walker A.S."/>
            <person name="Mathers A.J."/>
        </authorList>
    </citation>
    <scope>NUCLEOTIDE SEQUENCE [LARGE SCALE GENOMIC DNA]</scope>
    <source>
        <strain evidence="1 2">CAV1921</strain>
    </source>
</reference>
<protein>
    <submittedName>
        <fullName evidence="1">Uncharacterized protein</fullName>
    </submittedName>
</protein>
<gene>
    <name evidence="1" type="ORF">LM286_16030</name>
</gene>
<evidence type="ECO:0000313" key="2">
    <source>
        <dbReference type="Proteomes" id="UP001350972"/>
    </source>
</evidence>
<dbReference type="EMBL" id="CP145163">
    <property type="protein sequence ID" value="WWC09875.1"/>
    <property type="molecule type" value="Genomic_DNA"/>
</dbReference>
<sequence>MKATEPKIIAPSSTEEEVISWMERKISASHRLKTAIAEREALKQSIEVVDQLIDELTIAAALEL</sequence>
<accession>A0ABZ2DNT4</accession>
<keyword evidence="2" id="KW-1185">Reference proteome</keyword>